<evidence type="ECO:0000313" key="3">
    <source>
        <dbReference type="Proteomes" id="UP000007015"/>
    </source>
</evidence>
<keyword evidence="3" id="KW-1185">Reference proteome</keyword>
<proteinExistence type="predicted"/>
<feature type="region of interest" description="Disordered" evidence="1">
    <location>
        <begin position="1"/>
        <end position="36"/>
    </location>
</feature>
<organism evidence="2 3">
    <name type="scientific">Oryza sativa subsp. indica</name>
    <name type="common">Rice</name>
    <dbReference type="NCBI Taxonomy" id="39946"/>
    <lineage>
        <taxon>Eukaryota</taxon>
        <taxon>Viridiplantae</taxon>
        <taxon>Streptophyta</taxon>
        <taxon>Embryophyta</taxon>
        <taxon>Tracheophyta</taxon>
        <taxon>Spermatophyta</taxon>
        <taxon>Magnoliopsida</taxon>
        <taxon>Liliopsida</taxon>
        <taxon>Poales</taxon>
        <taxon>Poaceae</taxon>
        <taxon>BOP clade</taxon>
        <taxon>Oryzoideae</taxon>
        <taxon>Oryzeae</taxon>
        <taxon>Oryzinae</taxon>
        <taxon>Oryza</taxon>
        <taxon>Oryza sativa</taxon>
    </lineage>
</organism>
<name>B8AZJ2_ORYSI</name>
<dbReference type="AlphaFoldDB" id="B8AZJ2"/>
<dbReference type="HOGENOM" id="CLU_1963245_0_0_1"/>
<dbReference type="Proteomes" id="UP000007015">
    <property type="component" value="Chromosome 5"/>
</dbReference>
<dbReference type="Gramene" id="BGIOSGA020097-TA">
    <property type="protein sequence ID" value="BGIOSGA020097-PA"/>
    <property type="gene ID" value="BGIOSGA020097"/>
</dbReference>
<protein>
    <submittedName>
        <fullName evidence="2">Uncharacterized protein</fullName>
    </submittedName>
</protein>
<gene>
    <name evidence="2" type="ORF">OsI_20448</name>
</gene>
<evidence type="ECO:0000313" key="2">
    <source>
        <dbReference type="EMBL" id="EEC79455.1"/>
    </source>
</evidence>
<dbReference type="EMBL" id="CM000130">
    <property type="protein sequence ID" value="EEC79455.1"/>
    <property type="molecule type" value="Genomic_DNA"/>
</dbReference>
<feature type="region of interest" description="Disordered" evidence="1">
    <location>
        <begin position="77"/>
        <end position="128"/>
    </location>
</feature>
<reference evidence="2 3" key="1">
    <citation type="journal article" date="2005" name="PLoS Biol.">
        <title>The genomes of Oryza sativa: a history of duplications.</title>
        <authorList>
            <person name="Yu J."/>
            <person name="Wang J."/>
            <person name="Lin W."/>
            <person name="Li S."/>
            <person name="Li H."/>
            <person name="Zhou J."/>
            <person name="Ni P."/>
            <person name="Dong W."/>
            <person name="Hu S."/>
            <person name="Zeng C."/>
            <person name="Zhang J."/>
            <person name="Zhang Y."/>
            <person name="Li R."/>
            <person name="Xu Z."/>
            <person name="Li S."/>
            <person name="Li X."/>
            <person name="Zheng H."/>
            <person name="Cong L."/>
            <person name="Lin L."/>
            <person name="Yin J."/>
            <person name="Geng J."/>
            <person name="Li G."/>
            <person name="Shi J."/>
            <person name="Liu J."/>
            <person name="Lv H."/>
            <person name="Li J."/>
            <person name="Wang J."/>
            <person name="Deng Y."/>
            <person name="Ran L."/>
            <person name="Shi X."/>
            <person name="Wang X."/>
            <person name="Wu Q."/>
            <person name="Li C."/>
            <person name="Ren X."/>
            <person name="Wang J."/>
            <person name="Wang X."/>
            <person name="Li D."/>
            <person name="Liu D."/>
            <person name="Zhang X."/>
            <person name="Ji Z."/>
            <person name="Zhao W."/>
            <person name="Sun Y."/>
            <person name="Zhang Z."/>
            <person name="Bao J."/>
            <person name="Han Y."/>
            <person name="Dong L."/>
            <person name="Ji J."/>
            <person name="Chen P."/>
            <person name="Wu S."/>
            <person name="Liu J."/>
            <person name="Xiao Y."/>
            <person name="Bu D."/>
            <person name="Tan J."/>
            <person name="Yang L."/>
            <person name="Ye C."/>
            <person name="Zhang J."/>
            <person name="Xu J."/>
            <person name="Zhou Y."/>
            <person name="Yu Y."/>
            <person name="Zhang B."/>
            <person name="Zhuang S."/>
            <person name="Wei H."/>
            <person name="Liu B."/>
            <person name="Lei M."/>
            <person name="Yu H."/>
            <person name="Li Y."/>
            <person name="Xu H."/>
            <person name="Wei S."/>
            <person name="He X."/>
            <person name="Fang L."/>
            <person name="Zhang Z."/>
            <person name="Zhang Y."/>
            <person name="Huang X."/>
            <person name="Su Z."/>
            <person name="Tong W."/>
            <person name="Li J."/>
            <person name="Tong Z."/>
            <person name="Li S."/>
            <person name="Ye J."/>
            <person name="Wang L."/>
            <person name="Fang L."/>
            <person name="Lei T."/>
            <person name="Chen C."/>
            <person name="Chen H."/>
            <person name="Xu Z."/>
            <person name="Li H."/>
            <person name="Huang H."/>
            <person name="Zhang F."/>
            <person name="Xu H."/>
            <person name="Li N."/>
            <person name="Zhao C."/>
            <person name="Li S."/>
            <person name="Dong L."/>
            <person name="Huang Y."/>
            <person name="Li L."/>
            <person name="Xi Y."/>
            <person name="Qi Q."/>
            <person name="Li W."/>
            <person name="Zhang B."/>
            <person name="Hu W."/>
            <person name="Zhang Y."/>
            <person name="Tian X."/>
            <person name="Jiao Y."/>
            <person name="Liang X."/>
            <person name="Jin J."/>
            <person name="Gao L."/>
            <person name="Zheng W."/>
            <person name="Hao B."/>
            <person name="Liu S."/>
            <person name="Wang W."/>
            <person name="Yuan L."/>
            <person name="Cao M."/>
            <person name="McDermott J."/>
            <person name="Samudrala R."/>
            <person name="Wang J."/>
            <person name="Wong G.K."/>
            <person name="Yang H."/>
        </authorList>
    </citation>
    <scope>NUCLEOTIDE SEQUENCE [LARGE SCALE GENOMIC DNA]</scope>
    <source>
        <strain evidence="3">cv. 93-11</strain>
    </source>
</reference>
<accession>B8AZJ2</accession>
<sequence>MIGTRSRTDMSLGNGGTGHAPWQPPRLQTGQSARGGVRWQRLSAATAEGGVGVKEVKVDPVAQRWVSELRTAALTGMDGDAGVAGGEKGRGGTSSKRQRSAHLRWAAASGECDDDGASPVSSRERRRR</sequence>
<evidence type="ECO:0000256" key="1">
    <source>
        <dbReference type="SAM" id="MobiDB-lite"/>
    </source>
</evidence>